<reference evidence="4" key="2">
    <citation type="submission" date="2025-08" db="UniProtKB">
        <authorList>
            <consortium name="Ensembl"/>
        </authorList>
    </citation>
    <scope>IDENTIFICATION</scope>
</reference>
<dbReference type="InParanoid" id="A0A667WP11"/>
<evidence type="ECO:0000256" key="1">
    <source>
        <dbReference type="ARBA" id="ARBA00022441"/>
    </source>
</evidence>
<organism evidence="4 5">
    <name type="scientific">Myripristis murdjan</name>
    <name type="common">pinecone soldierfish</name>
    <dbReference type="NCBI Taxonomy" id="586833"/>
    <lineage>
        <taxon>Eukaryota</taxon>
        <taxon>Metazoa</taxon>
        <taxon>Chordata</taxon>
        <taxon>Craniata</taxon>
        <taxon>Vertebrata</taxon>
        <taxon>Euteleostomi</taxon>
        <taxon>Actinopterygii</taxon>
        <taxon>Neopterygii</taxon>
        <taxon>Teleostei</taxon>
        <taxon>Neoteleostei</taxon>
        <taxon>Acanthomorphata</taxon>
        <taxon>Holocentriformes</taxon>
        <taxon>Holocentridae</taxon>
        <taxon>Myripristis</taxon>
    </lineage>
</organism>
<dbReference type="Pfam" id="PF00651">
    <property type="entry name" value="BTB"/>
    <property type="match status" value="1"/>
</dbReference>
<keyword evidence="1" id="KW-0880">Kelch repeat</keyword>
<evidence type="ECO:0000256" key="2">
    <source>
        <dbReference type="ARBA" id="ARBA00022737"/>
    </source>
</evidence>
<dbReference type="FunFam" id="1.25.40.420:FF:000001">
    <property type="entry name" value="Kelch-like family member 12"/>
    <property type="match status" value="1"/>
</dbReference>
<dbReference type="InterPro" id="IPR011705">
    <property type="entry name" value="BACK"/>
</dbReference>
<accession>A0A667WP11</accession>
<dbReference type="CDD" id="cd18450">
    <property type="entry name" value="BACK_KLHL10"/>
    <property type="match status" value="1"/>
</dbReference>
<dbReference type="Ensembl" id="ENSMMDT00005003817.1">
    <property type="protein sequence ID" value="ENSMMDP00005003722.1"/>
    <property type="gene ID" value="ENSMMDG00005002063.1"/>
</dbReference>
<dbReference type="AlphaFoldDB" id="A0A667WP11"/>
<dbReference type="InterPro" id="IPR015915">
    <property type="entry name" value="Kelch-typ_b-propeller"/>
</dbReference>
<gene>
    <name evidence="4" type="primary">KLHL10</name>
</gene>
<evidence type="ECO:0000313" key="5">
    <source>
        <dbReference type="Proteomes" id="UP000472263"/>
    </source>
</evidence>
<reference evidence="4" key="1">
    <citation type="submission" date="2019-06" db="EMBL/GenBank/DDBJ databases">
        <authorList>
            <consortium name="Wellcome Sanger Institute Data Sharing"/>
        </authorList>
    </citation>
    <scope>NUCLEOTIDE SEQUENCE [LARGE SCALE GENOMIC DNA]</scope>
</reference>
<dbReference type="InterPro" id="IPR011333">
    <property type="entry name" value="SKP1/BTB/POZ_sf"/>
</dbReference>
<dbReference type="Gene3D" id="3.30.710.10">
    <property type="entry name" value="Potassium Channel Kv1.1, Chain A"/>
    <property type="match status" value="1"/>
</dbReference>
<proteinExistence type="predicted"/>
<dbReference type="Proteomes" id="UP000472263">
    <property type="component" value="Chromosome 9"/>
</dbReference>
<dbReference type="PIRSF" id="PIRSF037037">
    <property type="entry name" value="Kelch-like_protein_gigaxonin"/>
    <property type="match status" value="1"/>
</dbReference>
<evidence type="ECO:0000313" key="4">
    <source>
        <dbReference type="Ensembl" id="ENSMMDP00005003722.1"/>
    </source>
</evidence>
<dbReference type="SMART" id="SM00225">
    <property type="entry name" value="BTB"/>
    <property type="match status" value="1"/>
</dbReference>
<dbReference type="GeneTree" id="ENSGT00940000154664"/>
<dbReference type="PROSITE" id="PS50097">
    <property type="entry name" value="BTB"/>
    <property type="match status" value="1"/>
</dbReference>
<dbReference type="InterPro" id="IPR030608">
    <property type="entry name" value="KLHL10_BTB/POZ"/>
</dbReference>
<dbReference type="PRINTS" id="PR00501">
    <property type="entry name" value="KELCHREPEAT"/>
</dbReference>
<dbReference type="InterPro" id="IPR017096">
    <property type="entry name" value="BTB-kelch_protein"/>
</dbReference>
<protein>
    <submittedName>
        <fullName evidence="4">Kelch like family member 10</fullName>
    </submittedName>
</protein>
<dbReference type="SMART" id="SM00612">
    <property type="entry name" value="Kelch"/>
    <property type="match status" value="6"/>
</dbReference>
<dbReference type="InterPro" id="IPR000210">
    <property type="entry name" value="BTB/POZ_dom"/>
</dbReference>
<dbReference type="Pfam" id="PF01344">
    <property type="entry name" value="Kelch_1"/>
    <property type="match status" value="6"/>
</dbReference>
<name>A0A667WP11_9TELE</name>
<dbReference type="Gene3D" id="2.120.10.80">
    <property type="entry name" value="Kelch-type beta propeller"/>
    <property type="match status" value="2"/>
</dbReference>
<dbReference type="PANTHER" id="PTHR24412:SF172">
    <property type="entry name" value="KELCH-LIKE PROTEIN 10"/>
    <property type="match status" value="1"/>
</dbReference>
<dbReference type="SUPFAM" id="SSF117281">
    <property type="entry name" value="Kelch motif"/>
    <property type="match status" value="1"/>
</dbReference>
<reference evidence="4" key="3">
    <citation type="submission" date="2025-09" db="UniProtKB">
        <authorList>
            <consortium name="Ensembl"/>
        </authorList>
    </citation>
    <scope>IDENTIFICATION</scope>
</reference>
<dbReference type="SMART" id="SM00875">
    <property type="entry name" value="BACK"/>
    <property type="match status" value="1"/>
</dbReference>
<dbReference type="Gene3D" id="1.25.40.420">
    <property type="match status" value="1"/>
</dbReference>
<dbReference type="SUPFAM" id="SSF54695">
    <property type="entry name" value="POZ domain"/>
    <property type="match status" value="1"/>
</dbReference>
<sequence length="587" mass="66301">MDQPHEAVYSSFAVLNELRLQGKLCDVVIKVDEAEFKVHKLVLCSCSPYFLTLFDSRWSNPERKVYNIPGLSSDMMRLIIEYTYTDSVPVTEENIEELLAAADQFDIKGIVDACCEFLEKQLCSDNCIGIWRFVNLYYCPELKHKAHLFILHHFEEVATSEEFLQLSVEQLADFIQKDDLNVKQEKTVFEAIVRWISHLPKDRKRHTTTLLSKVRLALMSTEYFIKNVKNHALVKANSECRPIISNALKALTRLNTGSILDYKSPLSRPRLPHAVMLAIGGWSGGGTTNGIEAYDPRTDHWVSVTYNDQRPRAYHGVAFLNGIIYCIGGTDGFEKFNSGRKFDLGTRTWHEVAPMHSRRCYVSVAVLNGYIYAMGGHDGHRRINTVERYKPSTNQWTLMAPMHEQRSDASATTLHGKVFICGGFTGNECLSTAECYDPETDQWTLIAPMGTRRSGVGVIAYRGHIYAVGGFDGASRLRSAEAYNPANNVWHTVPSMLTPRSNFGIEVVDDLLFVVGGFNSIMTTFHVERYDDTAGEWSEVHEMEIPRSAVSCCVLHGLPNMAEYPQDTETQHLWVSQAVLVGQHSFM</sequence>
<feature type="domain" description="BTB" evidence="3">
    <location>
        <begin position="25"/>
        <end position="92"/>
    </location>
</feature>
<dbReference type="InterPro" id="IPR006652">
    <property type="entry name" value="Kelch_1"/>
</dbReference>
<dbReference type="CDD" id="cd18240">
    <property type="entry name" value="BTB_POZ_KLHL10"/>
    <property type="match status" value="1"/>
</dbReference>
<keyword evidence="2" id="KW-0677">Repeat</keyword>
<dbReference type="PANTHER" id="PTHR24412">
    <property type="entry name" value="KELCH PROTEIN"/>
    <property type="match status" value="1"/>
</dbReference>
<keyword evidence="5" id="KW-1185">Reference proteome</keyword>
<dbReference type="Pfam" id="PF07707">
    <property type="entry name" value="BACK"/>
    <property type="match status" value="1"/>
</dbReference>
<evidence type="ECO:0000259" key="3">
    <source>
        <dbReference type="PROSITE" id="PS50097"/>
    </source>
</evidence>